<feature type="transmembrane region" description="Helical" evidence="6">
    <location>
        <begin position="202"/>
        <end position="223"/>
    </location>
</feature>
<proteinExistence type="inferred from homology"/>
<name>A0A1E3NXL1_WICAA</name>
<dbReference type="OrthoDB" id="2018619at2759"/>
<evidence type="ECO:0000256" key="6">
    <source>
        <dbReference type="SAM" id="Phobius"/>
    </source>
</evidence>
<keyword evidence="5 6" id="KW-0472">Membrane</keyword>
<evidence type="ECO:0000313" key="7">
    <source>
        <dbReference type="EMBL" id="ODQ57844.1"/>
    </source>
</evidence>
<accession>A0A1E3NXL1</accession>
<protein>
    <recommendedName>
        <fullName evidence="9">Allantoin permease</fullName>
    </recommendedName>
</protein>
<evidence type="ECO:0000313" key="8">
    <source>
        <dbReference type="Proteomes" id="UP000094112"/>
    </source>
</evidence>
<organism evidence="7 8">
    <name type="scientific">Wickerhamomyces anomalus (strain ATCC 58044 / CBS 1984 / NCYC 433 / NRRL Y-366-8)</name>
    <name type="common">Yeast</name>
    <name type="synonym">Hansenula anomala</name>
    <dbReference type="NCBI Taxonomy" id="683960"/>
    <lineage>
        <taxon>Eukaryota</taxon>
        <taxon>Fungi</taxon>
        <taxon>Dikarya</taxon>
        <taxon>Ascomycota</taxon>
        <taxon>Saccharomycotina</taxon>
        <taxon>Saccharomycetes</taxon>
        <taxon>Phaffomycetales</taxon>
        <taxon>Wickerhamomycetaceae</taxon>
        <taxon>Wickerhamomyces</taxon>
    </lineage>
</organism>
<dbReference type="GO" id="GO:0015205">
    <property type="term" value="F:nucleobase transmembrane transporter activity"/>
    <property type="evidence" value="ECO:0007669"/>
    <property type="project" value="TreeGrafter"/>
</dbReference>
<dbReference type="Proteomes" id="UP000094112">
    <property type="component" value="Unassembled WGS sequence"/>
</dbReference>
<dbReference type="PANTHER" id="PTHR30618">
    <property type="entry name" value="NCS1 FAMILY PURINE/PYRIMIDINE TRANSPORTER"/>
    <property type="match status" value="1"/>
</dbReference>
<dbReference type="GO" id="GO:0005886">
    <property type="term" value="C:plasma membrane"/>
    <property type="evidence" value="ECO:0007669"/>
    <property type="project" value="TreeGrafter"/>
</dbReference>
<feature type="transmembrane region" description="Helical" evidence="6">
    <location>
        <begin position="174"/>
        <end position="195"/>
    </location>
</feature>
<feature type="transmembrane region" description="Helical" evidence="6">
    <location>
        <begin position="378"/>
        <end position="396"/>
    </location>
</feature>
<feature type="transmembrane region" description="Helical" evidence="6">
    <location>
        <begin position="246"/>
        <end position="266"/>
    </location>
</feature>
<feature type="transmembrane region" description="Helical" evidence="6">
    <location>
        <begin position="485"/>
        <end position="509"/>
    </location>
</feature>
<comment type="similarity">
    <text evidence="2">Belongs to the purine-cytosine permease (2.A.39) family.</text>
</comment>
<dbReference type="InterPro" id="IPR045225">
    <property type="entry name" value="Uracil/uridine/allantoin_perm"/>
</dbReference>
<evidence type="ECO:0000256" key="3">
    <source>
        <dbReference type="ARBA" id="ARBA00022692"/>
    </source>
</evidence>
<evidence type="ECO:0000256" key="5">
    <source>
        <dbReference type="ARBA" id="ARBA00023136"/>
    </source>
</evidence>
<dbReference type="Pfam" id="PF02133">
    <property type="entry name" value="Transp_cyt_pur"/>
    <property type="match status" value="1"/>
</dbReference>
<reference evidence="7 8" key="1">
    <citation type="journal article" date="2016" name="Proc. Natl. Acad. Sci. U.S.A.">
        <title>Comparative genomics of biotechnologically important yeasts.</title>
        <authorList>
            <person name="Riley R."/>
            <person name="Haridas S."/>
            <person name="Wolfe K.H."/>
            <person name="Lopes M.R."/>
            <person name="Hittinger C.T."/>
            <person name="Goeker M."/>
            <person name="Salamov A.A."/>
            <person name="Wisecaver J.H."/>
            <person name="Long T.M."/>
            <person name="Calvey C.H."/>
            <person name="Aerts A.L."/>
            <person name="Barry K.W."/>
            <person name="Choi C."/>
            <person name="Clum A."/>
            <person name="Coughlan A.Y."/>
            <person name="Deshpande S."/>
            <person name="Douglass A.P."/>
            <person name="Hanson S.J."/>
            <person name="Klenk H.-P."/>
            <person name="LaButti K.M."/>
            <person name="Lapidus A."/>
            <person name="Lindquist E.A."/>
            <person name="Lipzen A.M."/>
            <person name="Meier-Kolthoff J.P."/>
            <person name="Ohm R.A."/>
            <person name="Otillar R.P."/>
            <person name="Pangilinan J.L."/>
            <person name="Peng Y."/>
            <person name="Rokas A."/>
            <person name="Rosa C.A."/>
            <person name="Scheuner C."/>
            <person name="Sibirny A.A."/>
            <person name="Slot J.C."/>
            <person name="Stielow J.B."/>
            <person name="Sun H."/>
            <person name="Kurtzman C.P."/>
            <person name="Blackwell M."/>
            <person name="Grigoriev I.V."/>
            <person name="Jeffries T.W."/>
        </authorList>
    </citation>
    <scope>NUCLEOTIDE SEQUENCE [LARGE SCALE GENOMIC DNA]</scope>
    <source>
        <strain evidence="8">ATCC 58044 / CBS 1984 / NCYC 433 / NRRL Y-366-8</strain>
    </source>
</reference>
<dbReference type="EMBL" id="KV454212">
    <property type="protein sequence ID" value="ODQ57844.1"/>
    <property type="molecule type" value="Genomic_DNA"/>
</dbReference>
<keyword evidence="4 6" id="KW-1133">Transmembrane helix</keyword>
<keyword evidence="8" id="KW-1185">Reference proteome</keyword>
<dbReference type="InterPro" id="IPR001248">
    <property type="entry name" value="Pur-cyt_permease"/>
</dbReference>
<feature type="transmembrane region" description="Helical" evidence="6">
    <location>
        <begin position="447"/>
        <end position="473"/>
    </location>
</feature>
<feature type="transmembrane region" description="Helical" evidence="6">
    <location>
        <begin position="56"/>
        <end position="76"/>
    </location>
</feature>
<feature type="transmembrane region" description="Helical" evidence="6">
    <location>
        <begin position="82"/>
        <end position="105"/>
    </location>
</feature>
<evidence type="ECO:0008006" key="9">
    <source>
        <dbReference type="Google" id="ProtNLM"/>
    </source>
</evidence>
<feature type="transmembrane region" description="Helical" evidence="6">
    <location>
        <begin position="286"/>
        <end position="306"/>
    </location>
</feature>
<dbReference type="PANTHER" id="PTHR30618:SF15">
    <property type="entry name" value="NICOTINAMIDE RIBOSIDE TRANSPORTER 1-RELATED"/>
    <property type="match status" value="1"/>
</dbReference>
<keyword evidence="3 6" id="KW-0812">Transmembrane</keyword>
<feature type="transmembrane region" description="Helical" evidence="6">
    <location>
        <begin position="402"/>
        <end position="426"/>
    </location>
</feature>
<feature type="transmembrane region" description="Helical" evidence="6">
    <location>
        <begin position="126"/>
        <end position="146"/>
    </location>
</feature>
<dbReference type="RefSeq" id="XP_019037051.1">
    <property type="nucleotide sequence ID" value="XM_019182101.1"/>
</dbReference>
<sequence>MTLDIRKLRIREGLKKRLEVPTDQDAEYSNDSLTNRDIIPIPPERRTWKPFAYAQYWIVEGISITGYTQASSLIGIGLSPKQSILCALAAGIIYGFFAALMGYIGGKSHIGFPVLARMVYGIKGSVFGIVIRIITGLIWLGVQAMYGGRAVSYMLATFSPSFAKWDSFNNANGITSNIFVGLVLYYIFLIPCVYIPPEKIHLFFRIATILILGTFFGMLGYSVKTAGGVGTMFHDPPQTFKTRGELGWACVKGIFSIVGSAGTGILGQSDFTRYSSTKRGPILPQILGAPIALTFSCVIGVITTSASSQFLGEVEWNPTVLLNKIQQYEGNSSKARAVIFFGCFSFTLQQMAINLMLNCLSSSMDMVGLCPRYINIRRGSILIMAVSILIWPWKILTSAKAVVVFGSGWGVFCSAQTGSFIVKYFIVYKRKLLLKDLYIKSNESIYWFYNGVDWRAIASFLVGTVFLIPGLVWDTLDKSNGFWTWIYKVSYASGILISMASQLLLELVFPKKTIQPTTKDDDIYNEDGSRVSCVIDGQSLKDFELVVNVDNKVLDAHGKYA</sequence>
<gene>
    <name evidence="7" type="ORF">WICANDRAFT_33654</name>
</gene>
<evidence type="ECO:0000256" key="4">
    <source>
        <dbReference type="ARBA" id="ARBA00022989"/>
    </source>
</evidence>
<evidence type="ECO:0000256" key="2">
    <source>
        <dbReference type="ARBA" id="ARBA00008974"/>
    </source>
</evidence>
<dbReference type="AlphaFoldDB" id="A0A1E3NXL1"/>
<dbReference type="Gene3D" id="1.10.4160.10">
    <property type="entry name" value="Hydantoin permease"/>
    <property type="match status" value="1"/>
</dbReference>
<feature type="transmembrane region" description="Helical" evidence="6">
    <location>
        <begin position="337"/>
        <end position="357"/>
    </location>
</feature>
<evidence type="ECO:0000256" key="1">
    <source>
        <dbReference type="ARBA" id="ARBA00004141"/>
    </source>
</evidence>
<dbReference type="GeneID" id="30199347"/>
<comment type="subcellular location">
    <subcellularLocation>
        <location evidence="1">Membrane</location>
        <topology evidence="1">Multi-pass membrane protein</topology>
    </subcellularLocation>
</comment>